<evidence type="ECO:0000256" key="1">
    <source>
        <dbReference type="ARBA" id="ARBA00001933"/>
    </source>
</evidence>
<evidence type="ECO:0000256" key="2">
    <source>
        <dbReference type="ARBA" id="ARBA00022898"/>
    </source>
</evidence>
<dbReference type="EMBL" id="KV454542">
    <property type="protein sequence ID" value="ODV66708.1"/>
    <property type="molecule type" value="Genomic_DNA"/>
</dbReference>
<evidence type="ECO:0000256" key="3">
    <source>
        <dbReference type="PIRSR" id="PIRSR001434-2"/>
    </source>
</evidence>
<dbReference type="STRING" id="984485.A0A1E4RHH3"/>
<dbReference type="Pfam" id="PF01053">
    <property type="entry name" value="Cys_Met_Meta_PP"/>
    <property type="match status" value="1"/>
</dbReference>
<keyword evidence="2 3" id="KW-0663">Pyridoxal phosphate</keyword>
<evidence type="ECO:0000313" key="5">
    <source>
        <dbReference type="EMBL" id="ODV66708.1"/>
    </source>
</evidence>
<dbReference type="GO" id="GO:0005634">
    <property type="term" value="C:nucleus"/>
    <property type="evidence" value="ECO:0007669"/>
    <property type="project" value="EnsemblFungi"/>
</dbReference>
<dbReference type="GO" id="GO:0030170">
    <property type="term" value="F:pyridoxal phosphate binding"/>
    <property type="evidence" value="ECO:0007669"/>
    <property type="project" value="InterPro"/>
</dbReference>
<dbReference type="PIRSF" id="PIRSF001434">
    <property type="entry name" value="CGS"/>
    <property type="match status" value="1"/>
</dbReference>
<dbReference type="RefSeq" id="XP_020075775.1">
    <property type="nucleotide sequence ID" value="XM_020218834.1"/>
</dbReference>
<dbReference type="GO" id="GO:0016846">
    <property type="term" value="F:carbon-sulfur lyase activity"/>
    <property type="evidence" value="ECO:0007669"/>
    <property type="project" value="TreeGrafter"/>
</dbReference>
<dbReference type="AlphaFoldDB" id="A0A1E4RHH3"/>
<name>A0A1E4RHH3_9ASCO</name>
<dbReference type="PANTHER" id="PTHR11808:SF35">
    <property type="entry name" value="CYSTATHIONINE GAMMA-SYNTHASE (AFU_ORTHOLOGUE AFUA_7G01590)"/>
    <property type="match status" value="1"/>
</dbReference>
<dbReference type="GO" id="GO:0005737">
    <property type="term" value="C:cytoplasm"/>
    <property type="evidence" value="ECO:0007669"/>
    <property type="project" value="EnsemblFungi"/>
</dbReference>
<gene>
    <name evidence="5" type="ORF">HYPBUDRAFT_111496</name>
</gene>
<proteinExistence type="inferred from homology"/>
<sequence>MTGLSTNAIHAADHLKRVPDVIPPINVSTTFRYSSNPDELVKAADNKENIDDTPIYSRLAHPGSNSVEALLGPIVKGHSVVYNSGLSAFFAALTLFNPRTIAIGKGYHGCHGIVDIFKRNQGLVQIGLDDDFSVLQKGDIVHLETPVNPDGTYFDISYYAEKAHKYGALLMVDSTFAPPPLQDPFQHGADIVMHSATKYFGGHSDLLAGVLVTQDREIKNQLLNDRVFLGSNIGNLESALLIRSLKTLELRVLQQSRSATRIVEYLSQNIGQFPDLVEIVHGSLQKDSYIATQVTAHTPVFSIKVKSEDFAKRLPSKLNFFEHATSLGGVESLIEWRALSDATVAPDILRISIGIENSDDLLNDLIQALSQ</sequence>
<dbReference type="PANTHER" id="PTHR11808">
    <property type="entry name" value="TRANS-SULFURATION ENZYME FAMILY MEMBER"/>
    <property type="match status" value="1"/>
</dbReference>
<reference evidence="6" key="1">
    <citation type="submission" date="2016-05" db="EMBL/GenBank/DDBJ databases">
        <title>Comparative genomics of biotechnologically important yeasts.</title>
        <authorList>
            <consortium name="DOE Joint Genome Institute"/>
            <person name="Riley R."/>
            <person name="Haridas S."/>
            <person name="Wolfe K.H."/>
            <person name="Lopes M.R."/>
            <person name="Hittinger C.T."/>
            <person name="Goker M."/>
            <person name="Salamov A."/>
            <person name="Wisecaver J."/>
            <person name="Long T.M."/>
            <person name="Aerts A.L."/>
            <person name="Barry K."/>
            <person name="Choi C."/>
            <person name="Clum A."/>
            <person name="Coughlan A.Y."/>
            <person name="Deshpande S."/>
            <person name="Douglass A.P."/>
            <person name="Hanson S.J."/>
            <person name="Klenk H.-P."/>
            <person name="Labutti K."/>
            <person name="Lapidus A."/>
            <person name="Lindquist E."/>
            <person name="Lipzen A."/>
            <person name="Meier-Kolthoff J.P."/>
            <person name="Ohm R.A."/>
            <person name="Otillar R.P."/>
            <person name="Pangilinan J."/>
            <person name="Peng Y."/>
            <person name="Rokas A."/>
            <person name="Rosa C.A."/>
            <person name="Scheuner C."/>
            <person name="Sibirny A.A."/>
            <person name="Slot J.C."/>
            <person name="Stielow J.B."/>
            <person name="Sun H."/>
            <person name="Kurtzman C.P."/>
            <person name="Blackwell M."/>
            <person name="Grigoriev I.V."/>
            <person name="Jeffries T.W."/>
        </authorList>
    </citation>
    <scope>NUCLEOTIDE SEQUENCE [LARGE SCALE GENOMIC DNA]</scope>
    <source>
        <strain evidence="6">NRRL Y-1933</strain>
    </source>
</reference>
<dbReference type="OrthoDB" id="3512640at2759"/>
<dbReference type="InterPro" id="IPR015422">
    <property type="entry name" value="PyrdxlP-dep_Trfase_small"/>
</dbReference>
<organism evidence="5 6">
    <name type="scientific">Hyphopichia burtonii NRRL Y-1933</name>
    <dbReference type="NCBI Taxonomy" id="984485"/>
    <lineage>
        <taxon>Eukaryota</taxon>
        <taxon>Fungi</taxon>
        <taxon>Dikarya</taxon>
        <taxon>Ascomycota</taxon>
        <taxon>Saccharomycotina</taxon>
        <taxon>Pichiomycetes</taxon>
        <taxon>Debaryomycetaceae</taxon>
        <taxon>Hyphopichia</taxon>
    </lineage>
</organism>
<evidence type="ECO:0000313" key="6">
    <source>
        <dbReference type="Proteomes" id="UP000095085"/>
    </source>
</evidence>
<dbReference type="GO" id="GO:0019346">
    <property type="term" value="P:transsulfuration"/>
    <property type="evidence" value="ECO:0007669"/>
    <property type="project" value="InterPro"/>
</dbReference>
<feature type="modified residue" description="N6-(pyridoxal phosphate)lysine" evidence="3">
    <location>
        <position position="198"/>
    </location>
</feature>
<evidence type="ECO:0000256" key="4">
    <source>
        <dbReference type="RuleBase" id="RU362118"/>
    </source>
</evidence>
<dbReference type="Gene3D" id="3.90.1150.10">
    <property type="entry name" value="Aspartate Aminotransferase, domain 1"/>
    <property type="match status" value="1"/>
</dbReference>
<comment type="similarity">
    <text evidence="4">Belongs to the trans-sulfuration enzymes family.</text>
</comment>
<comment type="cofactor">
    <cofactor evidence="1 4">
        <name>pyridoxal 5'-phosphate</name>
        <dbReference type="ChEBI" id="CHEBI:597326"/>
    </cofactor>
</comment>
<dbReference type="FunFam" id="3.40.640.10:FF:000072">
    <property type="entry name" value="Putative cystathionine beta-lyase"/>
    <property type="match status" value="1"/>
</dbReference>
<keyword evidence="6" id="KW-1185">Reference proteome</keyword>
<dbReference type="SUPFAM" id="SSF53383">
    <property type="entry name" value="PLP-dependent transferases"/>
    <property type="match status" value="1"/>
</dbReference>
<protein>
    <recommendedName>
        <fullName evidence="7">Cystathionine gamma-synthase</fullName>
    </recommendedName>
</protein>
<accession>A0A1E4RHH3</accession>
<dbReference type="InterPro" id="IPR015424">
    <property type="entry name" value="PyrdxlP-dep_Trfase"/>
</dbReference>
<dbReference type="GeneID" id="30993384"/>
<dbReference type="PROSITE" id="PS00868">
    <property type="entry name" value="CYS_MET_METAB_PP"/>
    <property type="match status" value="1"/>
</dbReference>
<dbReference type="Gene3D" id="3.40.640.10">
    <property type="entry name" value="Type I PLP-dependent aspartate aminotransferase-like (Major domain)"/>
    <property type="match status" value="1"/>
</dbReference>
<dbReference type="InterPro" id="IPR000277">
    <property type="entry name" value="Cys/Met-Metab_PyrdxlP-dep_enz"/>
</dbReference>
<dbReference type="Proteomes" id="UP000095085">
    <property type="component" value="Unassembled WGS sequence"/>
</dbReference>
<dbReference type="InterPro" id="IPR015421">
    <property type="entry name" value="PyrdxlP-dep_Trfase_major"/>
</dbReference>
<dbReference type="InterPro" id="IPR054542">
    <property type="entry name" value="Cys_met_metab_PP"/>
</dbReference>
<evidence type="ECO:0008006" key="7">
    <source>
        <dbReference type="Google" id="ProtNLM"/>
    </source>
</evidence>